<feature type="region of interest" description="Disordered" evidence="3">
    <location>
        <begin position="469"/>
        <end position="537"/>
    </location>
</feature>
<feature type="compositionally biased region" description="Low complexity" evidence="3">
    <location>
        <begin position="315"/>
        <end position="332"/>
    </location>
</feature>
<feature type="domain" description="RRM" evidence="4">
    <location>
        <begin position="554"/>
        <end position="626"/>
    </location>
</feature>
<dbReference type="Gene3D" id="3.30.70.330">
    <property type="match status" value="1"/>
</dbReference>
<keyword evidence="1 2" id="KW-0694">RNA-binding</keyword>
<dbReference type="GO" id="GO:0003723">
    <property type="term" value="F:RNA binding"/>
    <property type="evidence" value="ECO:0007669"/>
    <property type="project" value="UniProtKB-UniRule"/>
</dbReference>
<feature type="compositionally biased region" description="Polar residues" evidence="3">
    <location>
        <begin position="201"/>
        <end position="215"/>
    </location>
</feature>
<dbReference type="SUPFAM" id="SSF54928">
    <property type="entry name" value="RNA-binding domain, RBD"/>
    <property type="match status" value="1"/>
</dbReference>
<dbReference type="InterPro" id="IPR000504">
    <property type="entry name" value="RRM_dom"/>
</dbReference>
<dbReference type="CDD" id="cd12227">
    <property type="entry name" value="RRM_SCAF4_SCAF8"/>
    <property type="match status" value="1"/>
</dbReference>
<dbReference type="InterPro" id="IPR012677">
    <property type="entry name" value="Nucleotide-bd_a/b_plait_sf"/>
</dbReference>
<protein>
    <submittedName>
        <fullName evidence="6">Protein SCAF8</fullName>
    </submittedName>
</protein>
<name>A0A1D2MK44_ORCCI</name>
<gene>
    <name evidence="6" type="ORF">Ocin01_13326</name>
</gene>
<feature type="compositionally biased region" description="Acidic residues" evidence="3">
    <location>
        <begin position="663"/>
        <end position="672"/>
    </location>
</feature>
<feature type="compositionally biased region" description="Gly residues" evidence="3">
    <location>
        <begin position="149"/>
        <end position="158"/>
    </location>
</feature>
<evidence type="ECO:0000259" key="5">
    <source>
        <dbReference type="PROSITE" id="PS51391"/>
    </source>
</evidence>
<dbReference type="PANTHER" id="PTHR23140:SF4">
    <property type="entry name" value="PROTEIN CBR-NRD-1"/>
    <property type="match status" value="1"/>
</dbReference>
<feature type="region of interest" description="Disordered" evidence="3">
    <location>
        <begin position="131"/>
        <end position="173"/>
    </location>
</feature>
<keyword evidence="7" id="KW-1185">Reference proteome</keyword>
<dbReference type="Pfam" id="PF04818">
    <property type="entry name" value="CID"/>
    <property type="match status" value="1"/>
</dbReference>
<accession>A0A1D2MK44</accession>
<dbReference type="PANTHER" id="PTHR23140">
    <property type="entry name" value="RNA PROCESSING PROTEIN LD23810P"/>
    <property type="match status" value="1"/>
</dbReference>
<feature type="region of interest" description="Disordered" evidence="3">
    <location>
        <begin position="315"/>
        <end position="337"/>
    </location>
</feature>
<reference evidence="6 7" key="1">
    <citation type="journal article" date="2016" name="Genome Biol. Evol.">
        <title>Gene Family Evolution Reflects Adaptation to Soil Environmental Stressors in the Genome of the Collembolan Orchesella cincta.</title>
        <authorList>
            <person name="Faddeeva-Vakhrusheva A."/>
            <person name="Derks M.F."/>
            <person name="Anvar S.Y."/>
            <person name="Agamennone V."/>
            <person name="Suring W."/>
            <person name="Smit S."/>
            <person name="van Straalen N.M."/>
            <person name="Roelofs D."/>
        </authorList>
    </citation>
    <scope>NUCLEOTIDE SEQUENCE [LARGE SCALE GENOMIC DNA]</scope>
    <source>
        <tissue evidence="6">Mixed pool</tissue>
    </source>
</reference>
<dbReference type="GO" id="GO:0005634">
    <property type="term" value="C:nucleus"/>
    <property type="evidence" value="ECO:0007669"/>
    <property type="project" value="TreeGrafter"/>
</dbReference>
<dbReference type="AlphaFoldDB" id="A0A1D2MK44"/>
<dbReference type="PROSITE" id="PS50102">
    <property type="entry name" value="RRM"/>
    <property type="match status" value="1"/>
</dbReference>
<dbReference type="FunFam" id="1.25.40.90:FF:000004">
    <property type="entry name" value="splicing factor, arginine/serine-rich 15"/>
    <property type="match status" value="1"/>
</dbReference>
<evidence type="ECO:0000256" key="3">
    <source>
        <dbReference type="SAM" id="MobiDB-lite"/>
    </source>
</evidence>
<dbReference type="OrthoDB" id="79367at2759"/>
<feature type="region of interest" description="Disordered" evidence="3">
    <location>
        <begin position="663"/>
        <end position="701"/>
    </location>
</feature>
<organism evidence="6 7">
    <name type="scientific">Orchesella cincta</name>
    <name type="common">Springtail</name>
    <name type="synonym">Podura cincta</name>
    <dbReference type="NCBI Taxonomy" id="48709"/>
    <lineage>
        <taxon>Eukaryota</taxon>
        <taxon>Metazoa</taxon>
        <taxon>Ecdysozoa</taxon>
        <taxon>Arthropoda</taxon>
        <taxon>Hexapoda</taxon>
        <taxon>Collembola</taxon>
        <taxon>Entomobryomorpha</taxon>
        <taxon>Entomobryoidea</taxon>
        <taxon>Orchesellidae</taxon>
        <taxon>Orchesellinae</taxon>
        <taxon>Orchesella</taxon>
    </lineage>
</organism>
<feature type="region of interest" description="Disordered" evidence="3">
    <location>
        <begin position="191"/>
        <end position="215"/>
    </location>
</feature>
<dbReference type="Pfam" id="PF00076">
    <property type="entry name" value="RRM_1"/>
    <property type="match status" value="1"/>
</dbReference>
<dbReference type="InterPro" id="IPR051485">
    <property type="entry name" value="SR-CTD_assoc_factor"/>
</dbReference>
<sequence length="701" mass="77745">MSSDMEAVNSFNAELQSLYDVKPPISKGKMTSITRAALKAVKLYKHAVQSVEKFIQKCKSEYKIPGLYVIDSIIRQSRHQFGAEKDVFAPRFARNIQNTFVHLYRCPEEDKAKVIRVLNLWQKNHPKFQPELGLGRRSFRGNNNVNSGGNSGSGGGASGANNNSQGFSSSNVNNMPAVHFNKKLLDFDYGEDDDGGGGGSNSKNSADNTNVASSNPGLDALGSILSNPEILRQLQTLQETNGCGGGSSTTSTNGFQLCEYSGAERQRKLAELSKQEAAFDQRLAETVATVSSRCPTLPRSEVMLVLAAQATSPETTTTALTKTRISSRTTKTQRAPPSPFFQQLTEQLNSSSIQQTSQQQQLLNLFRNSGGGGNGNPSQNPFSLPLPFSIQGVPPPFLLDSRRTCLKYGIILYPASRNGLVSSGQFSQSLPSHLNNNQNQIKINQSIFVEEIDLCDDSKEENPLQLALLQQQRSGERGERGRSKRSRSHDRHKSGKSPAGSRTRRSRSRSRDRTGRKRYRSRSRERREEREKEKERVRKGLPVIKKEHLSVCSTTLWVGHLSKLVNQEEISDTFGAYGDVVSIDLIPPRGCAFIVMNRRQDAVRALDRLKNTKLQGKTITLAWAPGKGVKGKEWKDYWEVGDGVSYIPWNKLRDETNLEEFEDGGCMDEDTLPEFLKNKPQPPDSKSLDHNAAPPLQPTTK</sequence>
<feature type="compositionally biased region" description="Basic residues" evidence="3">
    <location>
        <begin position="482"/>
        <end position="495"/>
    </location>
</feature>
<evidence type="ECO:0000313" key="6">
    <source>
        <dbReference type="EMBL" id="ODM93353.1"/>
    </source>
</evidence>
<comment type="caution">
    <text evidence="6">The sequence shown here is derived from an EMBL/GenBank/DDBJ whole genome shotgun (WGS) entry which is preliminary data.</text>
</comment>
<dbReference type="STRING" id="48709.A0A1D2MK44"/>
<dbReference type="SMART" id="SM00360">
    <property type="entry name" value="RRM"/>
    <property type="match status" value="1"/>
</dbReference>
<dbReference type="SMART" id="SM00582">
    <property type="entry name" value="RPR"/>
    <property type="match status" value="1"/>
</dbReference>
<dbReference type="EMBL" id="LJIJ01001012">
    <property type="protein sequence ID" value="ODM93353.1"/>
    <property type="molecule type" value="Genomic_DNA"/>
</dbReference>
<dbReference type="PROSITE" id="PS51391">
    <property type="entry name" value="CID"/>
    <property type="match status" value="1"/>
</dbReference>
<evidence type="ECO:0000313" key="7">
    <source>
        <dbReference type="Proteomes" id="UP000094527"/>
    </source>
</evidence>
<feature type="compositionally biased region" description="Low complexity" evidence="3">
    <location>
        <begin position="159"/>
        <end position="173"/>
    </location>
</feature>
<evidence type="ECO:0000256" key="2">
    <source>
        <dbReference type="PROSITE-ProRule" id="PRU00176"/>
    </source>
</evidence>
<dbReference type="SUPFAM" id="SSF48464">
    <property type="entry name" value="ENTH/VHS domain"/>
    <property type="match status" value="1"/>
</dbReference>
<proteinExistence type="predicted"/>
<feature type="domain" description="CID" evidence="5">
    <location>
        <begin position="3"/>
        <end position="144"/>
    </location>
</feature>
<feature type="compositionally biased region" description="Basic and acidic residues" evidence="3">
    <location>
        <begin position="525"/>
        <end position="537"/>
    </location>
</feature>
<dbReference type="InterPro" id="IPR006569">
    <property type="entry name" value="CID_dom"/>
</dbReference>
<feature type="compositionally biased region" description="Basic residues" evidence="3">
    <location>
        <begin position="502"/>
        <end position="524"/>
    </location>
</feature>
<dbReference type="Proteomes" id="UP000094527">
    <property type="component" value="Unassembled WGS sequence"/>
</dbReference>
<dbReference type="InterPro" id="IPR035979">
    <property type="entry name" value="RBD_domain_sf"/>
</dbReference>
<dbReference type="OMA" id="WDNNAMV"/>
<dbReference type="Gene3D" id="1.25.40.90">
    <property type="match status" value="1"/>
</dbReference>
<evidence type="ECO:0000256" key="1">
    <source>
        <dbReference type="ARBA" id="ARBA00022884"/>
    </source>
</evidence>
<dbReference type="CDD" id="cd16983">
    <property type="entry name" value="CID_SCAF8_like"/>
    <property type="match status" value="1"/>
</dbReference>
<evidence type="ECO:0000259" key="4">
    <source>
        <dbReference type="PROSITE" id="PS50102"/>
    </source>
</evidence>
<dbReference type="InterPro" id="IPR008942">
    <property type="entry name" value="ENTH_VHS"/>
</dbReference>